<feature type="region of interest" description="Disordered" evidence="1">
    <location>
        <begin position="35"/>
        <end position="65"/>
    </location>
</feature>
<proteinExistence type="predicted"/>
<dbReference type="EMBL" id="CM003100">
    <property type="protein sequence ID" value="KUI67035.1"/>
    <property type="molecule type" value="Genomic_DNA"/>
</dbReference>
<dbReference type="AlphaFoldDB" id="A0A194VT99"/>
<keyword evidence="3" id="KW-1185">Reference proteome</keyword>
<evidence type="ECO:0000256" key="1">
    <source>
        <dbReference type="SAM" id="MobiDB-lite"/>
    </source>
</evidence>
<organism evidence="2 3">
    <name type="scientific">Cytospora mali</name>
    <name type="common">Apple Valsa canker fungus</name>
    <name type="synonym">Valsa mali</name>
    <dbReference type="NCBI Taxonomy" id="578113"/>
    <lineage>
        <taxon>Eukaryota</taxon>
        <taxon>Fungi</taxon>
        <taxon>Dikarya</taxon>
        <taxon>Ascomycota</taxon>
        <taxon>Pezizomycotina</taxon>
        <taxon>Sordariomycetes</taxon>
        <taxon>Sordariomycetidae</taxon>
        <taxon>Diaporthales</taxon>
        <taxon>Cytosporaceae</taxon>
        <taxon>Cytospora</taxon>
    </lineage>
</organism>
<accession>A0A194VT99</accession>
<reference evidence="2" key="1">
    <citation type="submission" date="2014-12" db="EMBL/GenBank/DDBJ databases">
        <title>Genome Sequence of Valsa Canker Pathogens Uncovers a Specific Adaption of Colonization on Woody Bark.</title>
        <authorList>
            <person name="Yin Z."/>
            <person name="Liu H."/>
            <person name="Gao X."/>
            <person name="Li Z."/>
            <person name="Song N."/>
            <person name="Ke X."/>
            <person name="Dai Q."/>
            <person name="Wu Y."/>
            <person name="Sun Y."/>
            <person name="Xu J.-R."/>
            <person name="Kang Z.K."/>
            <person name="Wang L."/>
            <person name="Huang L."/>
        </authorList>
    </citation>
    <scope>NUCLEOTIDE SEQUENCE [LARGE SCALE GENOMIC DNA]</scope>
    <source>
        <strain evidence="2">03-8</strain>
    </source>
</reference>
<dbReference type="Proteomes" id="UP000078559">
    <property type="component" value="Chromosome 3"/>
</dbReference>
<sequence>MYKAVWGGFALDLEHNAALYIISRSYHHEKPCALPIEPQTAPTEPARVTAPHVPDLEKPGRADAS</sequence>
<protein>
    <submittedName>
        <fullName evidence="2">Uncharacterized protein</fullName>
    </submittedName>
</protein>
<feature type="compositionally biased region" description="Basic and acidic residues" evidence="1">
    <location>
        <begin position="54"/>
        <end position="65"/>
    </location>
</feature>
<gene>
    <name evidence="2" type="ORF">VM1G_11502</name>
</gene>
<name>A0A194VT99_CYTMA</name>
<evidence type="ECO:0000313" key="2">
    <source>
        <dbReference type="EMBL" id="KUI67035.1"/>
    </source>
</evidence>
<evidence type="ECO:0000313" key="3">
    <source>
        <dbReference type="Proteomes" id="UP000078559"/>
    </source>
</evidence>